<dbReference type="PIRSF" id="PIRSF039012">
    <property type="entry name" value="ASP"/>
    <property type="match status" value="1"/>
</dbReference>
<dbReference type="InterPro" id="IPR043795">
    <property type="entry name" value="N-alpha-Ac-DABA-like"/>
</dbReference>
<dbReference type="GO" id="GO:0016788">
    <property type="term" value="F:hydrolase activity, acting on ester bonds"/>
    <property type="evidence" value="ECO:0007669"/>
    <property type="project" value="InterPro"/>
</dbReference>
<dbReference type="Pfam" id="PF24827">
    <property type="entry name" value="AstE_AspA_cat"/>
    <property type="match status" value="1"/>
</dbReference>
<dbReference type="PANTHER" id="PTHR37326:SF2">
    <property type="entry name" value="SUCCINYLGLUTAMATE DESUCCINYLASE_ASPARTOACYLASE FAMILY PROTEIN"/>
    <property type="match status" value="1"/>
</dbReference>
<dbReference type="GO" id="GO:0046872">
    <property type="term" value="F:metal ion binding"/>
    <property type="evidence" value="ECO:0007669"/>
    <property type="project" value="UniProtKB-KW"/>
</dbReference>
<dbReference type="GO" id="GO:0016811">
    <property type="term" value="F:hydrolase activity, acting on carbon-nitrogen (but not peptide) bonds, in linear amides"/>
    <property type="evidence" value="ECO:0007669"/>
    <property type="project" value="InterPro"/>
</dbReference>
<dbReference type="Gene3D" id="3.40.630.10">
    <property type="entry name" value="Zn peptidases"/>
    <property type="match status" value="1"/>
</dbReference>
<proteinExistence type="predicted"/>
<protein>
    <recommendedName>
        <fullName evidence="5">Succinylglutamate desuccinylase/Aspartoacylase catalytic domain-containing protein</fullName>
    </recommendedName>
</protein>
<dbReference type="OrthoDB" id="9782876at2"/>
<keyword evidence="7" id="KW-1185">Reference proteome</keyword>
<reference evidence="6 7" key="1">
    <citation type="submission" date="2016-10" db="EMBL/GenBank/DDBJ databases">
        <authorList>
            <person name="de Groot N.N."/>
        </authorList>
    </citation>
    <scope>NUCLEOTIDE SEQUENCE [LARGE SCALE GENOMIC DNA]</scope>
    <source>
        <strain evidence="6 7">CGMCC 1.9109</strain>
    </source>
</reference>
<dbReference type="AlphaFoldDB" id="A0A1G6ZGS0"/>
<dbReference type="RefSeq" id="WP_068304550.1">
    <property type="nucleotide sequence ID" value="NZ_FNAK01000004.1"/>
</dbReference>
<evidence type="ECO:0000256" key="3">
    <source>
        <dbReference type="ARBA" id="ARBA00022801"/>
    </source>
</evidence>
<dbReference type="Proteomes" id="UP000183685">
    <property type="component" value="Unassembled WGS sequence"/>
</dbReference>
<dbReference type="InterPro" id="IPR055438">
    <property type="entry name" value="AstE_AspA_cat"/>
</dbReference>
<sequence>MASERKARRAAFTFGDHKVQPGSRASLALELPGQSRYTPLSMPVHIIHGKKDGPTMFISAAIHGDEIGGIEIVRQLLKQKALNRLHGTLICVPVVNVYGFLNHTRYMPDRRDLNRSFPGSEHGSLAARVAHVFKTEILDRADYGIDLHTGANHRTNYPHIRANMEDEETARLARAFNTAVIVNATLRDGSLRGCAVDQGVPVLLYEAGEALRFETLAVSAGVRGILNVLGAVGMIKRTAKRRPHVTVEAETSHWVRAKRSGLIRNPIALGSHVEKGDRLAHLSDWLGDEESDIRATKEGVVIGRTNLPIVNEGDALFHVAEFDNAEKAGRTVERFASSLEGLGEGDYVDPVVAEE</sequence>
<dbReference type="STRING" id="637679.GCA_001550055_02044"/>
<evidence type="ECO:0000256" key="4">
    <source>
        <dbReference type="ARBA" id="ARBA00022833"/>
    </source>
</evidence>
<keyword evidence="4" id="KW-0862">Zinc</keyword>
<name>A0A1G6ZGS0_9PROT</name>
<feature type="domain" description="Succinylglutamate desuccinylase/Aspartoacylase catalytic" evidence="5">
    <location>
        <begin position="52"/>
        <end position="229"/>
    </location>
</feature>
<evidence type="ECO:0000313" key="6">
    <source>
        <dbReference type="EMBL" id="SDE01848.1"/>
    </source>
</evidence>
<evidence type="ECO:0000259" key="5">
    <source>
        <dbReference type="Pfam" id="PF24827"/>
    </source>
</evidence>
<keyword evidence="3" id="KW-0378">Hydrolase</keyword>
<dbReference type="SUPFAM" id="SSF53187">
    <property type="entry name" value="Zn-dependent exopeptidases"/>
    <property type="match status" value="1"/>
</dbReference>
<dbReference type="EMBL" id="FNAK01000004">
    <property type="protein sequence ID" value="SDE01848.1"/>
    <property type="molecule type" value="Genomic_DNA"/>
</dbReference>
<keyword evidence="2" id="KW-0479">Metal-binding</keyword>
<gene>
    <name evidence="6" type="ORF">SAMN04488071_1811</name>
</gene>
<evidence type="ECO:0000256" key="2">
    <source>
        <dbReference type="ARBA" id="ARBA00022723"/>
    </source>
</evidence>
<dbReference type="CDD" id="cd06251">
    <property type="entry name" value="M14_ASTE_ASPA-like"/>
    <property type="match status" value="1"/>
</dbReference>
<dbReference type="PANTHER" id="PTHR37326">
    <property type="entry name" value="BLL3975 PROTEIN"/>
    <property type="match status" value="1"/>
</dbReference>
<accession>A0A1G6ZGS0</accession>
<dbReference type="InterPro" id="IPR053138">
    <property type="entry name" value="N-alpha-Ac-DABA_deacetylase"/>
</dbReference>
<comment type="cofactor">
    <cofactor evidence="1">
        <name>Zn(2+)</name>
        <dbReference type="ChEBI" id="CHEBI:29105"/>
    </cofactor>
</comment>
<evidence type="ECO:0000313" key="7">
    <source>
        <dbReference type="Proteomes" id="UP000183685"/>
    </source>
</evidence>
<evidence type="ECO:0000256" key="1">
    <source>
        <dbReference type="ARBA" id="ARBA00001947"/>
    </source>
</evidence>
<organism evidence="6 7">
    <name type="scientific">Kordiimonas lacus</name>
    <dbReference type="NCBI Taxonomy" id="637679"/>
    <lineage>
        <taxon>Bacteria</taxon>
        <taxon>Pseudomonadati</taxon>
        <taxon>Pseudomonadota</taxon>
        <taxon>Alphaproteobacteria</taxon>
        <taxon>Kordiimonadales</taxon>
        <taxon>Kordiimonadaceae</taxon>
        <taxon>Kordiimonas</taxon>
    </lineage>
</organism>